<dbReference type="OrthoDB" id="413361at2759"/>
<protein>
    <recommendedName>
        <fullName evidence="2">CCHC-type domain-containing protein</fullName>
    </recommendedName>
</protein>
<organism evidence="3 4">
    <name type="scientific">Synchytrium endobioticum</name>
    <dbReference type="NCBI Taxonomy" id="286115"/>
    <lineage>
        <taxon>Eukaryota</taxon>
        <taxon>Fungi</taxon>
        <taxon>Fungi incertae sedis</taxon>
        <taxon>Chytridiomycota</taxon>
        <taxon>Chytridiomycota incertae sedis</taxon>
        <taxon>Chytridiomycetes</taxon>
        <taxon>Synchytriales</taxon>
        <taxon>Synchytriaceae</taxon>
        <taxon>Synchytrium</taxon>
    </lineage>
</organism>
<dbReference type="Proteomes" id="UP000320475">
    <property type="component" value="Unassembled WGS sequence"/>
</dbReference>
<evidence type="ECO:0000256" key="1">
    <source>
        <dbReference type="SAM" id="MobiDB-lite"/>
    </source>
</evidence>
<evidence type="ECO:0000259" key="2">
    <source>
        <dbReference type="SMART" id="SM00343"/>
    </source>
</evidence>
<dbReference type="SMART" id="SM00343">
    <property type="entry name" value="ZnF_C2HC"/>
    <property type="match status" value="2"/>
</dbReference>
<dbReference type="EMBL" id="QEAM01000945">
    <property type="protein sequence ID" value="TPX32762.1"/>
    <property type="molecule type" value="Genomic_DNA"/>
</dbReference>
<feature type="domain" description="CCHC-type" evidence="2">
    <location>
        <begin position="168"/>
        <end position="184"/>
    </location>
</feature>
<dbReference type="InterPro" id="IPR054722">
    <property type="entry name" value="PolX-like_BBD"/>
</dbReference>
<feature type="compositionally biased region" description="Low complexity" evidence="1">
    <location>
        <begin position="146"/>
        <end position="158"/>
    </location>
</feature>
<feature type="region of interest" description="Disordered" evidence="1">
    <location>
        <begin position="122"/>
        <end position="162"/>
    </location>
</feature>
<comment type="caution">
    <text evidence="3">The sequence shown here is derived from an EMBL/GenBank/DDBJ whole genome shotgun (WGS) entry which is preliminary data.</text>
</comment>
<dbReference type="Pfam" id="PF22936">
    <property type="entry name" value="Pol_BBD"/>
    <property type="match status" value="1"/>
</dbReference>
<evidence type="ECO:0000313" key="3">
    <source>
        <dbReference type="EMBL" id="TPX32762.1"/>
    </source>
</evidence>
<dbReference type="InterPro" id="IPR001878">
    <property type="entry name" value="Znf_CCHC"/>
</dbReference>
<dbReference type="AlphaFoldDB" id="A0A507BZA9"/>
<dbReference type="VEuPathDB" id="FungiDB:SeMB42_g01254"/>
<name>A0A507BZA9_9FUNG</name>
<gene>
    <name evidence="3" type="ORF">SeLEV6574_g08441</name>
</gene>
<dbReference type="SUPFAM" id="SSF57756">
    <property type="entry name" value="Retrovirus zinc finger-like domains"/>
    <property type="match status" value="1"/>
</dbReference>
<dbReference type="GO" id="GO:0003676">
    <property type="term" value="F:nucleic acid binding"/>
    <property type="evidence" value="ECO:0007669"/>
    <property type="project" value="InterPro"/>
</dbReference>
<proteinExistence type="predicted"/>
<dbReference type="Gene3D" id="4.10.60.10">
    <property type="entry name" value="Zinc finger, CCHC-type"/>
    <property type="match status" value="1"/>
</dbReference>
<evidence type="ECO:0000313" key="4">
    <source>
        <dbReference type="Proteomes" id="UP000320475"/>
    </source>
</evidence>
<reference evidence="3 4" key="1">
    <citation type="journal article" date="2019" name="Sci. Rep.">
        <title>Comparative genomics of chytrid fungi reveal insights into the obligate biotrophic and pathogenic lifestyle of Synchytrium endobioticum.</title>
        <authorList>
            <person name="van de Vossenberg B.T.L.H."/>
            <person name="Warris S."/>
            <person name="Nguyen H.D.T."/>
            <person name="van Gent-Pelzer M.P.E."/>
            <person name="Joly D.L."/>
            <person name="van de Geest H.C."/>
            <person name="Bonants P.J.M."/>
            <person name="Smith D.S."/>
            <person name="Levesque C.A."/>
            <person name="van der Lee T.A.J."/>
        </authorList>
    </citation>
    <scope>NUCLEOTIDE SEQUENCE [LARGE SCALE GENOMIC DNA]</scope>
    <source>
        <strain evidence="3 4">LEV6574</strain>
    </source>
</reference>
<feature type="domain" description="CCHC-type" evidence="2">
    <location>
        <begin position="208"/>
        <end position="224"/>
    </location>
</feature>
<dbReference type="GO" id="GO:0008270">
    <property type="term" value="F:zinc ion binding"/>
    <property type="evidence" value="ECO:0007669"/>
    <property type="project" value="InterPro"/>
</dbReference>
<sequence>MPSQRKQLNTLDRVSSEVKDVLDIKWTAKQMLAYLDETYSSVENIKFEDVFESYLSLETDSSDDPSEYYNRVRKISSQLTTLCKAHEITTSDQLIKLLDVLFMMRGLHDTQKIFNLMNAARRSNKDSENSNPIAGNTAGVNRRNNKQNNQQNQQQGGRRNSHGDRVTLCIRCWGTEHTMRECQNQPRPFPGFANSPQDPNIGGSTVKVCFKCWQSGHTQYGCSNERVEFPRMITRLPANSAISTREGSRLGSEVLIDSGCAWHMSDQKSLMVDLRPDSAEISGIKDVCTRATHRGTLKCMLDGKELVIPNVLYVPGLKRTLLSEAQLHQQGFQVYNRDGNKLLQVGNGSWFIPPVNNVYPVYVQPYQKPIRVNVSTTLKEKTLKWHVRLGHPSIARMKQSMPTEAFDVDFICGDCHVANIIEMPYHSSTSPLPLPGEEIHFDLIGPYRTAGLDGNNMMLVAKDKATRYAWGFLLKNEVTNSHHTNRVSMPKSHPTI</sequence>
<dbReference type="InterPro" id="IPR036875">
    <property type="entry name" value="Znf_CCHC_sf"/>
</dbReference>
<accession>A0A507BZA9</accession>